<dbReference type="EMBL" id="BMWX01000005">
    <property type="protein sequence ID" value="GGZ35301.1"/>
    <property type="molecule type" value="Genomic_DNA"/>
</dbReference>
<reference evidence="2" key="1">
    <citation type="journal article" date="2014" name="Int. J. Syst. Evol. Microbiol.">
        <title>Complete genome sequence of Corynebacterium casei LMG S-19264T (=DSM 44701T), isolated from a smear-ripened cheese.</title>
        <authorList>
            <consortium name="US DOE Joint Genome Institute (JGI-PGF)"/>
            <person name="Walter F."/>
            <person name="Albersmeier A."/>
            <person name="Kalinowski J."/>
            <person name="Ruckert C."/>
        </authorList>
    </citation>
    <scope>NUCLEOTIDE SEQUENCE</scope>
    <source>
        <strain evidence="2">KCTC 12368</strain>
    </source>
</reference>
<keyword evidence="1" id="KW-1133">Transmembrane helix</keyword>
<keyword evidence="1" id="KW-0472">Membrane</keyword>
<feature type="transmembrane region" description="Helical" evidence="1">
    <location>
        <begin position="24"/>
        <end position="53"/>
    </location>
</feature>
<evidence type="ECO:0000313" key="2">
    <source>
        <dbReference type="EMBL" id="GGZ35301.1"/>
    </source>
</evidence>
<accession>A0A918Q8A7</accession>
<proteinExistence type="predicted"/>
<dbReference type="Proteomes" id="UP000619457">
    <property type="component" value="Unassembled WGS sequence"/>
</dbReference>
<evidence type="ECO:0000313" key="3">
    <source>
        <dbReference type="Proteomes" id="UP000619457"/>
    </source>
</evidence>
<keyword evidence="3" id="KW-1185">Reference proteome</keyword>
<keyword evidence="1" id="KW-0812">Transmembrane</keyword>
<name>A0A918Q8A7_9BACT</name>
<reference evidence="2" key="2">
    <citation type="submission" date="2020-09" db="EMBL/GenBank/DDBJ databases">
        <authorList>
            <person name="Sun Q."/>
            <person name="Kim S."/>
        </authorList>
    </citation>
    <scope>NUCLEOTIDE SEQUENCE</scope>
    <source>
        <strain evidence="2">KCTC 12368</strain>
    </source>
</reference>
<comment type="caution">
    <text evidence="2">The sequence shown here is derived from an EMBL/GenBank/DDBJ whole genome shotgun (WGS) entry which is preliminary data.</text>
</comment>
<sequence length="156" mass="18472">MKIKIPYMSYNKRLLFHLFDWGSLYFSLCVFASWYIHLSVFIFSIFFFLYYFYRRAKESFIYITSWGISGELIEVELYNRNMGPKLNNYNLKDIDVECFGSSQGQIASDRLILSVKGENKLVQYACGYWSVKLMKRISDCTLDEFQKSIGEGRLNK</sequence>
<dbReference type="AlphaFoldDB" id="A0A918Q8A7"/>
<organism evidence="2 3">
    <name type="scientific">Echinicola pacifica</name>
    <dbReference type="NCBI Taxonomy" id="346377"/>
    <lineage>
        <taxon>Bacteria</taxon>
        <taxon>Pseudomonadati</taxon>
        <taxon>Bacteroidota</taxon>
        <taxon>Cytophagia</taxon>
        <taxon>Cytophagales</taxon>
        <taxon>Cyclobacteriaceae</taxon>
        <taxon>Echinicola</taxon>
    </lineage>
</organism>
<protein>
    <submittedName>
        <fullName evidence="2">Uncharacterized protein</fullName>
    </submittedName>
</protein>
<gene>
    <name evidence="2" type="ORF">GCM10007049_30910</name>
</gene>
<evidence type="ECO:0000256" key="1">
    <source>
        <dbReference type="SAM" id="Phobius"/>
    </source>
</evidence>